<proteinExistence type="predicted"/>
<feature type="domain" description="HNH nuclease" evidence="1">
    <location>
        <begin position="163"/>
        <end position="216"/>
    </location>
</feature>
<protein>
    <submittedName>
        <fullName evidence="2">HNH endonuclease</fullName>
    </submittedName>
</protein>
<keyword evidence="2" id="KW-0540">Nuclease</keyword>
<keyword evidence="2" id="KW-0378">Hydrolase</keyword>
<evidence type="ECO:0000313" key="2">
    <source>
        <dbReference type="EMBL" id="MBZ5751924.1"/>
    </source>
</evidence>
<evidence type="ECO:0000313" key="3">
    <source>
        <dbReference type="Proteomes" id="UP001165287"/>
    </source>
</evidence>
<comment type="caution">
    <text evidence="2">The sequence shown here is derived from an EMBL/GenBank/DDBJ whole genome shotgun (WGS) entry which is preliminary data.</text>
</comment>
<dbReference type="InterPro" id="IPR025938">
    <property type="entry name" value="RRXRR_dom"/>
</dbReference>
<dbReference type="Gene3D" id="1.10.30.50">
    <property type="match status" value="1"/>
</dbReference>
<dbReference type="Pfam" id="PF01844">
    <property type="entry name" value="HNH"/>
    <property type="match status" value="1"/>
</dbReference>
<dbReference type="SMART" id="SM00507">
    <property type="entry name" value="HNHc"/>
    <property type="match status" value="1"/>
</dbReference>
<evidence type="ECO:0000259" key="1">
    <source>
        <dbReference type="SMART" id="SM00507"/>
    </source>
</evidence>
<name>A0ABS7UUM9_9BACI</name>
<dbReference type="InterPro" id="IPR002711">
    <property type="entry name" value="HNH"/>
</dbReference>
<dbReference type="CDD" id="cd00085">
    <property type="entry name" value="HNHc"/>
    <property type="match status" value="1"/>
</dbReference>
<sequence length="396" mass="45195">MVYVLNVYGKPLMPCSSVIARLLLKQGKAKVKGRTPFTIQLLYKTETEYVQSLTHGLDSGSAKVGSAVSGEKGNIVYMAQIETRYRKARWLNRKNSMKKDRFSPTMTSKIHAHVREMKFVQTVLPISKTIIETATFDPHALKNPAVLTNKWLYQKGINYGYANTKAYVLTRDGYCCQHCKGKTKDKRLEVHHIIFRSENGSDEEDNLLTLCKTCHDALHRGEVALKKKGKKKGKLNHATQMNSIGIQLLKRTHAEETFGFVTKEHRQLMRLPKEHYFDAVAITTQGKEPTFKTSNVLFKKCVSYGDYQQTKGVRSEQVMPTGKLFGFRKFDKVQYKGNDYFIKGRMSTGYAILMDTEGNKVDLKPIPKFSKMKRVSARKSWMTIPKIILSFYSCAT</sequence>
<dbReference type="InterPro" id="IPR047693">
    <property type="entry name" value="RNA-guided_IscB-like"/>
</dbReference>
<dbReference type="RefSeq" id="WP_224140250.1">
    <property type="nucleotide sequence ID" value="NZ_JAIQUM010000042.1"/>
</dbReference>
<dbReference type="Pfam" id="PF14239">
    <property type="entry name" value="RRXRR"/>
    <property type="match status" value="1"/>
</dbReference>
<keyword evidence="2" id="KW-0255">Endonuclease</keyword>
<dbReference type="NCBIfam" id="NF040563">
    <property type="entry name" value="guided_IscB"/>
    <property type="match status" value="1"/>
</dbReference>
<dbReference type="EMBL" id="JAIQUM010000042">
    <property type="protein sequence ID" value="MBZ5751924.1"/>
    <property type="molecule type" value="Genomic_DNA"/>
</dbReference>
<keyword evidence="3" id="KW-1185">Reference proteome</keyword>
<accession>A0ABS7UUM9</accession>
<dbReference type="InterPro" id="IPR003615">
    <property type="entry name" value="HNH_nuc"/>
</dbReference>
<organism evidence="2 3">
    <name type="scientific">Metabacillus rhizolycopersici</name>
    <dbReference type="NCBI Taxonomy" id="2875709"/>
    <lineage>
        <taxon>Bacteria</taxon>
        <taxon>Bacillati</taxon>
        <taxon>Bacillota</taxon>
        <taxon>Bacilli</taxon>
        <taxon>Bacillales</taxon>
        <taxon>Bacillaceae</taxon>
        <taxon>Metabacillus</taxon>
    </lineage>
</organism>
<dbReference type="GO" id="GO:0004519">
    <property type="term" value="F:endonuclease activity"/>
    <property type="evidence" value="ECO:0007669"/>
    <property type="project" value="UniProtKB-KW"/>
</dbReference>
<gene>
    <name evidence="2" type="ORF">K9V48_17135</name>
</gene>
<reference evidence="2" key="1">
    <citation type="submission" date="2024-05" db="EMBL/GenBank/DDBJ databases">
        <title>Metabacillus sp. nov., isolated from the rhizosphere soil of tomato plants.</title>
        <authorList>
            <person name="Ma R."/>
        </authorList>
    </citation>
    <scope>NUCLEOTIDE SEQUENCE</scope>
    <source>
        <strain evidence="2">DBTR6</strain>
    </source>
</reference>
<dbReference type="Proteomes" id="UP001165287">
    <property type="component" value="Unassembled WGS sequence"/>
</dbReference>